<evidence type="ECO:0000256" key="1">
    <source>
        <dbReference type="ARBA" id="ARBA00004123"/>
    </source>
</evidence>
<keyword evidence="5" id="KW-0539">Nucleus</keyword>
<dbReference type="Gene3D" id="3.40.1810.10">
    <property type="entry name" value="Transcription factor, MADS-box"/>
    <property type="match status" value="1"/>
</dbReference>
<name>A0A484KF85_9ASTE</name>
<feature type="compositionally biased region" description="Basic residues" evidence="6">
    <location>
        <begin position="10"/>
        <end position="19"/>
    </location>
</feature>
<dbReference type="SUPFAM" id="SSF55455">
    <property type="entry name" value="SRF-like"/>
    <property type="match status" value="1"/>
</dbReference>
<feature type="region of interest" description="Disordered" evidence="6">
    <location>
        <begin position="1"/>
        <end position="21"/>
    </location>
</feature>
<evidence type="ECO:0000259" key="7">
    <source>
        <dbReference type="PROSITE" id="PS50066"/>
    </source>
</evidence>
<evidence type="ECO:0000256" key="4">
    <source>
        <dbReference type="ARBA" id="ARBA00023163"/>
    </source>
</evidence>
<evidence type="ECO:0000256" key="6">
    <source>
        <dbReference type="SAM" id="MobiDB-lite"/>
    </source>
</evidence>
<dbReference type="PROSITE" id="PS50066">
    <property type="entry name" value="MADS_BOX_2"/>
    <property type="match status" value="1"/>
</dbReference>
<dbReference type="Proteomes" id="UP000595140">
    <property type="component" value="Unassembled WGS sequence"/>
</dbReference>
<organism evidence="8 9">
    <name type="scientific">Cuscuta campestris</name>
    <dbReference type="NCBI Taxonomy" id="132261"/>
    <lineage>
        <taxon>Eukaryota</taxon>
        <taxon>Viridiplantae</taxon>
        <taxon>Streptophyta</taxon>
        <taxon>Embryophyta</taxon>
        <taxon>Tracheophyta</taxon>
        <taxon>Spermatophyta</taxon>
        <taxon>Magnoliopsida</taxon>
        <taxon>eudicotyledons</taxon>
        <taxon>Gunneridae</taxon>
        <taxon>Pentapetalae</taxon>
        <taxon>asterids</taxon>
        <taxon>lamiids</taxon>
        <taxon>Solanales</taxon>
        <taxon>Convolvulaceae</taxon>
        <taxon>Cuscuteae</taxon>
        <taxon>Cuscuta</taxon>
        <taxon>Cuscuta subgen. Grammica</taxon>
        <taxon>Cuscuta sect. Cleistogrammica</taxon>
    </lineage>
</organism>
<protein>
    <recommendedName>
        <fullName evidence="7">MADS-box domain-containing protein</fullName>
    </recommendedName>
</protein>
<proteinExistence type="predicted"/>
<keyword evidence="9" id="KW-1185">Reference proteome</keyword>
<dbReference type="AlphaFoldDB" id="A0A484KF85"/>
<keyword evidence="3" id="KW-0238">DNA-binding</keyword>
<evidence type="ECO:0000256" key="2">
    <source>
        <dbReference type="ARBA" id="ARBA00023015"/>
    </source>
</evidence>
<feature type="domain" description="MADS-box" evidence="7">
    <location>
        <begin position="11"/>
        <end position="43"/>
    </location>
</feature>
<dbReference type="InterPro" id="IPR002100">
    <property type="entry name" value="TF_MADSbox"/>
</dbReference>
<sequence length="161" mass="18008">MESNNGGEKARRRAFKRRKEGVMKKARELSILCDTPVWIVIRSPDDDGDEVGIWPLPPPENGSQHGTRNEEAIRQCKEKMMAMMKNGTARGRAKKRVRTAVPDNYDVGDEETPAKRVRTAAPDSDAADSEKWADSCYVPEPFQLFPPSFYSLDISTPLIGA</sequence>
<dbReference type="InterPro" id="IPR036879">
    <property type="entry name" value="TF_MADSbox_sf"/>
</dbReference>
<dbReference type="Pfam" id="PF00319">
    <property type="entry name" value="SRF-TF"/>
    <property type="match status" value="1"/>
</dbReference>
<comment type="subcellular location">
    <subcellularLocation>
        <location evidence="1">Nucleus</location>
    </subcellularLocation>
</comment>
<dbReference type="EMBL" id="OOIL02000182">
    <property type="protein sequence ID" value="VFQ61639.1"/>
    <property type="molecule type" value="Genomic_DNA"/>
</dbReference>
<dbReference type="OrthoDB" id="1306420at2759"/>
<feature type="region of interest" description="Disordered" evidence="6">
    <location>
        <begin position="49"/>
        <end position="69"/>
    </location>
</feature>
<accession>A0A484KF85</accession>
<evidence type="ECO:0000313" key="9">
    <source>
        <dbReference type="Proteomes" id="UP000595140"/>
    </source>
</evidence>
<dbReference type="SMART" id="SM00432">
    <property type="entry name" value="MADS"/>
    <property type="match status" value="1"/>
</dbReference>
<keyword evidence="4" id="KW-0804">Transcription</keyword>
<dbReference type="GO" id="GO:0046983">
    <property type="term" value="F:protein dimerization activity"/>
    <property type="evidence" value="ECO:0007669"/>
    <property type="project" value="InterPro"/>
</dbReference>
<dbReference type="GO" id="GO:0003677">
    <property type="term" value="F:DNA binding"/>
    <property type="evidence" value="ECO:0007669"/>
    <property type="project" value="UniProtKB-KW"/>
</dbReference>
<evidence type="ECO:0000256" key="5">
    <source>
        <dbReference type="ARBA" id="ARBA00023242"/>
    </source>
</evidence>
<evidence type="ECO:0000313" key="8">
    <source>
        <dbReference type="EMBL" id="VFQ61639.1"/>
    </source>
</evidence>
<gene>
    <name evidence="8" type="ORF">CCAM_LOCUS3415</name>
</gene>
<reference evidence="8 9" key="1">
    <citation type="submission" date="2018-04" db="EMBL/GenBank/DDBJ databases">
        <authorList>
            <person name="Vogel A."/>
        </authorList>
    </citation>
    <scope>NUCLEOTIDE SEQUENCE [LARGE SCALE GENOMIC DNA]</scope>
</reference>
<evidence type="ECO:0000256" key="3">
    <source>
        <dbReference type="ARBA" id="ARBA00023125"/>
    </source>
</evidence>
<dbReference type="GO" id="GO:0005634">
    <property type="term" value="C:nucleus"/>
    <property type="evidence" value="ECO:0007669"/>
    <property type="project" value="UniProtKB-SubCell"/>
</dbReference>
<feature type="region of interest" description="Disordered" evidence="6">
    <location>
        <begin position="86"/>
        <end position="130"/>
    </location>
</feature>
<keyword evidence="2" id="KW-0805">Transcription regulation</keyword>